<dbReference type="InterPro" id="IPR036259">
    <property type="entry name" value="MFS_trans_sf"/>
</dbReference>
<dbReference type="Gene3D" id="1.20.1250.20">
    <property type="entry name" value="MFS general substrate transporter like domains"/>
    <property type="match status" value="1"/>
</dbReference>
<dbReference type="PANTHER" id="PTHR23501">
    <property type="entry name" value="MAJOR FACILITATOR SUPERFAMILY"/>
    <property type="match status" value="1"/>
</dbReference>
<feature type="transmembrane region" description="Helical" evidence="6">
    <location>
        <begin position="264"/>
        <end position="286"/>
    </location>
</feature>
<dbReference type="Gene3D" id="1.20.1720.10">
    <property type="entry name" value="Multidrug resistance protein D"/>
    <property type="match status" value="1"/>
</dbReference>
<feature type="transmembrane region" description="Helical" evidence="6">
    <location>
        <begin position="223"/>
        <end position="243"/>
    </location>
</feature>
<dbReference type="GO" id="GO:0005886">
    <property type="term" value="C:plasma membrane"/>
    <property type="evidence" value="ECO:0007669"/>
    <property type="project" value="TreeGrafter"/>
</dbReference>
<feature type="transmembrane region" description="Helical" evidence="6">
    <location>
        <begin position="457"/>
        <end position="480"/>
    </location>
</feature>
<reference evidence="8 9" key="1">
    <citation type="submission" date="2014-06" db="EMBL/GenBank/DDBJ databases">
        <title>The Genome of the Aflatoxigenic Filamentous Fungus Aspergillus nomius.</title>
        <authorList>
            <person name="Moore M.G."/>
            <person name="Shannon B.M."/>
            <person name="Brian M.M."/>
        </authorList>
    </citation>
    <scope>NUCLEOTIDE SEQUENCE [LARGE SCALE GENOMIC DNA]</scope>
    <source>
        <strain evidence="8 9">NRRL 13137</strain>
    </source>
</reference>
<dbReference type="GeneID" id="26804434"/>
<dbReference type="InterPro" id="IPR011701">
    <property type="entry name" value="MFS"/>
</dbReference>
<evidence type="ECO:0000256" key="2">
    <source>
        <dbReference type="ARBA" id="ARBA00022692"/>
    </source>
</evidence>
<evidence type="ECO:0000259" key="7">
    <source>
        <dbReference type="PROSITE" id="PS50850"/>
    </source>
</evidence>
<dbReference type="GO" id="GO:0022857">
    <property type="term" value="F:transmembrane transporter activity"/>
    <property type="evidence" value="ECO:0007669"/>
    <property type="project" value="InterPro"/>
</dbReference>
<evidence type="ECO:0000256" key="4">
    <source>
        <dbReference type="ARBA" id="ARBA00023136"/>
    </source>
</evidence>
<protein>
    <submittedName>
        <fullName evidence="8">Putative efflux pump antibiotic resistance protein</fullName>
    </submittedName>
</protein>
<name>A0A0L1JC58_ASPN3</name>
<evidence type="ECO:0000313" key="9">
    <source>
        <dbReference type="Proteomes" id="UP000037505"/>
    </source>
</evidence>
<keyword evidence="4 6" id="KW-0472">Membrane</keyword>
<dbReference type="RefSeq" id="XP_015410240.1">
    <property type="nucleotide sequence ID" value="XM_015547887.1"/>
</dbReference>
<keyword evidence="2 6" id="KW-0812">Transmembrane</keyword>
<gene>
    <name evidence="8" type="ORF">ANOM_002630</name>
</gene>
<feature type="transmembrane region" description="Helical" evidence="6">
    <location>
        <begin position="105"/>
        <end position="123"/>
    </location>
</feature>
<feature type="transmembrane region" description="Helical" evidence="6">
    <location>
        <begin position="534"/>
        <end position="552"/>
    </location>
</feature>
<dbReference type="InterPro" id="IPR020846">
    <property type="entry name" value="MFS_dom"/>
</dbReference>
<dbReference type="PROSITE" id="PS50850">
    <property type="entry name" value="MFS"/>
    <property type="match status" value="1"/>
</dbReference>
<comment type="caution">
    <text evidence="8">The sequence shown here is derived from an EMBL/GenBank/DDBJ whole genome shotgun (WGS) entry which is preliminary data.</text>
</comment>
<accession>A0A0L1JC58</accession>
<evidence type="ECO:0000256" key="5">
    <source>
        <dbReference type="SAM" id="MobiDB-lite"/>
    </source>
</evidence>
<feature type="transmembrane region" description="Helical" evidence="6">
    <location>
        <begin position="66"/>
        <end position="93"/>
    </location>
</feature>
<feature type="transmembrane region" description="Helical" evidence="6">
    <location>
        <begin position="292"/>
        <end position="309"/>
    </location>
</feature>
<feature type="transmembrane region" description="Helical" evidence="6">
    <location>
        <begin position="191"/>
        <end position="211"/>
    </location>
</feature>
<feature type="transmembrane region" description="Helical" evidence="6">
    <location>
        <begin position="160"/>
        <end position="179"/>
    </location>
</feature>
<evidence type="ECO:0000313" key="8">
    <source>
        <dbReference type="EMBL" id="KNG89317.1"/>
    </source>
</evidence>
<feature type="transmembrane region" description="Helical" evidence="6">
    <location>
        <begin position="330"/>
        <end position="351"/>
    </location>
</feature>
<dbReference type="PANTHER" id="PTHR23501:SF59">
    <property type="entry name" value="MAJOR FACILITATOR SUPERFAMILY (MFS) PROFILE DOMAIN-CONTAINING PROTEIN-RELATED"/>
    <property type="match status" value="1"/>
</dbReference>
<feature type="region of interest" description="Disordered" evidence="5">
    <location>
        <begin position="26"/>
        <end position="55"/>
    </location>
</feature>
<feature type="transmembrane region" description="Helical" evidence="6">
    <location>
        <begin position="395"/>
        <end position="414"/>
    </location>
</feature>
<evidence type="ECO:0000256" key="1">
    <source>
        <dbReference type="ARBA" id="ARBA00004141"/>
    </source>
</evidence>
<evidence type="ECO:0000256" key="3">
    <source>
        <dbReference type="ARBA" id="ARBA00022989"/>
    </source>
</evidence>
<keyword evidence="9" id="KW-1185">Reference proteome</keyword>
<dbReference type="PRINTS" id="PR01036">
    <property type="entry name" value="TCRTETB"/>
</dbReference>
<feature type="domain" description="Major facilitator superfamily (MFS) profile" evidence="7">
    <location>
        <begin position="69"/>
        <end position="558"/>
    </location>
</feature>
<sequence length="570" mass="61180">MAGTDPNTDLCLSSLEARPSKASMTEMQYAQSIPDSGHETSTHQTASTSGSGSGGSKLQFWIDRKITLAFFPLCLLTLMVALEAASLSIALPVVTEELGGSAIEAFWSGTSFVLCSACCQLIFTSLSTAFGRQLLIIVAVIFFLVGTIVSAVATNFTQMLVGRSIQGTGGGGIIALSEVSVTDMIPFRLRGAYWGVLGSMWSIGSVIGPIMGGGFSTNSDWRWIFYINIPFAALSIPLIVIYLKIKTKRTTRREKLKKFDTVGLVLFVCSTASFLIALSWGGVMYAWHSWRVLVPLIIGTIGTIGVMVYETHIPTDPILQVSGIDNHSLLISYIGTVLQGLTLWCILYYLPLYAEAVHGFKPLPAGVAALPLAFAIAPSACASGIIAVLSGRYRILIWIGWAVATLGFGILCYFDRTTKGAIWISLIAIPGLGLGGLVTSIAYAIQACSETRHLATATALFSFFRAFGQSLGVAIGGVIFQNRMEANLQRYPALAPMAKKISHNAVALVGKMQAEPPSQDKDDLRQAYTDSLRAVWVFCCVCTAIGGLLSLLTKEYSIDQNHDTDQGLEE</sequence>
<organism evidence="8 9">
    <name type="scientific">Aspergillus nomiae NRRL (strain ATCC 15546 / NRRL 13137 / CBS 260.88 / M93)</name>
    <dbReference type="NCBI Taxonomy" id="1509407"/>
    <lineage>
        <taxon>Eukaryota</taxon>
        <taxon>Fungi</taxon>
        <taxon>Dikarya</taxon>
        <taxon>Ascomycota</taxon>
        <taxon>Pezizomycotina</taxon>
        <taxon>Eurotiomycetes</taxon>
        <taxon>Eurotiomycetidae</taxon>
        <taxon>Eurotiales</taxon>
        <taxon>Aspergillaceae</taxon>
        <taxon>Aspergillus</taxon>
        <taxon>Aspergillus subgen. Circumdati</taxon>
    </lineage>
</organism>
<feature type="transmembrane region" description="Helical" evidence="6">
    <location>
        <begin position="363"/>
        <end position="388"/>
    </location>
</feature>
<comment type="subcellular location">
    <subcellularLocation>
        <location evidence="1">Membrane</location>
        <topology evidence="1">Multi-pass membrane protein</topology>
    </subcellularLocation>
</comment>
<evidence type="ECO:0000256" key="6">
    <source>
        <dbReference type="SAM" id="Phobius"/>
    </source>
</evidence>
<feature type="transmembrane region" description="Helical" evidence="6">
    <location>
        <begin position="420"/>
        <end position="445"/>
    </location>
</feature>
<feature type="transmembrane region" description="Helical" evidence="6">
    <location>
        <begin position="135"/>
        <end position="154"/>
    </location>
</feature>
<dbReference type="OrthoDB" id="2351791at2759"/>
<dbReference type="Proteomes" id="UP000037505">
    <property type="component" value="Unassembled WGS sequence"/>
</dbReference>
<dbReference type="SUPFAM" id="SSF103473">
    <property type="entry name" value="MFS general substrate transporter"/>
    <property type="match status" value="1"/>
</dbReference>
<keyword evidence="3 6" id="KW-1133">Transmembrane helix</keyword>
<dbReference type="Pfam" id="PF07690">
    <property type="entry name" value="MFS_1"/>
    <property type="match status" value="1"/>
</dbReference>
<dbReference type="AlphaFoldDB" id="A0A0L1JC58"/>
<proteinExistence type="predicted"/>
<dbReference type="EMBL" id="JNOM01000033">
    <property type="protein sequence ID" value="KNG89317.1"/>
    <property type="molecule type" value="Genomic_DNA"/>
</dbReference>